<proteinExistence type="predicted"/>
<protein>
    <submittedName>
        <fullName evidence="3">DUF2293 domain-containing protein</fullName>
    </submittedName>
</protein>
<evidence type="ECO:0000256" key="1">
    <source>
        <dbReference type="SAM" id="MobiDB-lite"/>
    </source>
</evidence>
<evidence type="ECO:0000259" key="2">
    <source>
        <dbReference type="Pfam" id="PF10056"/>
    </source>
</evidence>
<dbReference type="Pfam" id="PF10056">
    <property type="entry name" value="DUF2293"/>
    <property type="match status" value="1"/>
</dbReference>
<evidence type="ECO:0000313" key="4">
    <source>
        <dbReference type="Proteomes" id="UP000526501"/>
    </source>
</evidence>
<keyword evidence="4" id="KW-1185">Reference proteome</keyword>
<dbReference type="RefSeq" id="WP_185658848.1">
    <property type="nucleotide sequence ID" value="NZ_CAWPOO010000005.1"/>
</dbReference>
<accession>A0A7X1B3H1</accession>
<dbReference type="InterPro" id="IPR018744">
    <property type="entry name" value="DUF2293"/>
</dbReference>
<dbReference type="AlphaFoldDB" id="A0A7X1B3H1"/>
<gene>
    <name evidence="3" type="ORF">H5P27_02770</name>
</gene>
<evidence type="ECO:0000313" key="3">
    <source>
        <dbReference type="EMBL" id="MBC2604958.1"/>
    </source>
</evidence>
<feature type="compositionally biased region" description="Basic and acidic residues" evidence="1">
    <location>
        <begin position="228"/>
        <end position="240"/>
    </location>
</feature>
<organism evidence="3 4">
    <name type="scientific">Pelagicoccus albus</name>
    <dbReference type="NCBI Taxonomy" id="415222"/>
    <lineage>
        <taxon>Bacteria</taxon>
        <taxon>Pseudomonadati</taxon>
        <taxon>Verrucomicrobiota</taxon>
        <taxon>Opitutia</taxon>
        <taxon>Puniceicoccales</taxon>
        <taxon>Pelagicoccaceae</taxon>
        <taxon>Pelagicoccus</taxon>
    </lineage>
</organism>
<feature type="domain" description="DUF2293" evidence="2">
    <location>
        <begin position="122"/>
        <end position="207"/>
    </location>
</feature>
<feature type="region of interest" description="Disordered" evidence="1">
    <location>
        <begin position="221"/>
        <end position="246"/>
    </location>
</feature>
<sequence>MPLQSREVKPHPKPRQVVTLSGEVLIVPAHWDLLEPGDATLTRRVKAKGPSWTVKEKRGRRVVSLGVWADKETIEIERLKLKIERQKPEYQKQLQAGRDRRAKQQENYVEDFRRKVFEFLDFHPKYEAMARVMAQQIASHATPVGSGTVARTERIPIEKRAEAATIAWMRHQTTAYDDMHIPRVKGARREARRRLAAKSKELLETYRRGTSIELTKCPLANALTPNKVAEKQSGEPERPSQGELFS</sequence>
<reference evidence="3 4" key="1">
    <citation type="submission" date="2020-07" db="EMBL/GenBank/DDBJ databases">
        <authorList>
            <person name="Feng X."/>
        </authorList>
    </citation>
    <scope>NUCLEOTIDE SEQUENCE [LARGE SCALE GENOMIC DNA]</scope>
    <source>
        <strain evidence="3 4">JCM23202</strain>
    </source>
</reference>
<name>A0A7X1B3H1_9BACT</name>
<dbReference type="Proteomes" id="UP000526501">
    <property type="component" value="Unassembled WGS sequence"/>
</dbReference>
<dbReference type="EMBL" id="JACHVC010000005">
    <property type="protein sequence ID" value="MBC2604958.1"/>
    <property type="molecule type" value="Genomic_DNA"/>
</dbReference>
<comment type="caution">
    <text evidence="3">The sequence shown here is derived from an EMBL/GenBank/DDBJ whole genome shotgun (WGS) entry which is preliminary data.</text>
</comment>